<dbReference type="SUPFAM" id="SSF56801">
    <property type="entry name" value="Acetyl-CoA synthetase-like"/>
    <property type="match status" value="1"/>
</dbReference>
<dbReference type="Pfam" id="PF23024">
    <property type="entry name" value="AMP-dom_DIP2-like"/>
    <property type="match status" value="1"/>
</dbReference>
<accession>E3JD92</accession>
<keyword evidence="4" id="KW-0443">Lipid metabolism</keyword>
<organism evidence="7 8">
    <name type="scientific">Pseudofrankia inefficax (strain DSM 45817 / CECT 9037 / DDB 130130 / EuI1c)</name>
    <name type="common">Frankia inefficax</name>
    <dbReference type="NCBI Taxonomy" id="298654"/>
    <lineage>
        <taxon>Bacteria</taxon>
        <taxon>Bacillati</taxon>
        <taxon>Actinomycetota</taxon>
        <taxon>Actinomycetes</taxon>
        <taxon>Frankiales</taxon>
        <taxon>Frankiaceae</taxon>
        <taxon>Pseudofrankia</taxon>
    </lineage>
</organism>
<dbReference type="GO" id="GO:0006633">
    <property type="term" value="P:fatty acid biosynthetic process"/>
    <property type="evidence" value="ECO:0007669"/>
    <property type="project" value="TreeGrafter"/>
</dbReference>
<dbReference type="AlphaFoldDB" id="E3JD92"/>
<evidence type="ECO:0000256" key="1">
    <source>
        <dbReference type="ARBA" id="ARBA00006432"/>
    </source>
</evidence>
<evidence type="ECO:0000259" key="5">
    <source>
        <dbReference type="Pfam" id="PF00501"/>
    </source>
</evidence>
<reference evidence="7 8" key="1">
    <citation type="submission" date="2010-10" db="EMBL/GenBank/DDBJ databases">
        <title>Complete sequence of Frankia sp. EuI1c.</title>
        <authorList>
            <consortium name="US DOE Joint Genome Institute"/>
            <person name="Lucas S."/>
            <person name="Copeland A."/>
            <person name="Lapidus A."/>
            <person name="Cheng J.-F."/>
            <person name="Bruce D."/>
            <person name="Goodwin L."/>
            <person name="Pitluck S."/>
            <person name="Chertkov O."/>
            <person name="Detter J.C."/>
            <person name="Han C."/>
            <person name="Tapia R."/>
            <person name="Land M."/>
            <person name="Hauser L."/>
            <person name="Jeffries C."/>
            <person name="Kyrpides N."/>
            <person name="Ivanova N."/>
            <person name="Mikhailova N."/>
            <person name="Beauchemin N."/>
            <person name="Sen A."/>
            <person name="Sur S.A."/>
            <person name="Gtari M."/>
            <person name="Wall L."/>
            <person name="Tisa L."/>
            <person name="Woyke T."/>
        </authorList>
    </citation>
    <scope>NUCLEOTIDE SEQUENCE [LARGE SCALE GENOMIC DNA]</scope>
    <source>
        <strain evidence="8">DSM 45817 / CECT 9037 / EuI1c</strain>
    </source>
</reference>
<dbReference type="Proteomes" id="UP000002484">
    <property type="component" value="Chromosome"/>
</dbReference>
<dbReference type="Gene3D" id="3.30.300.30">
    <property type="match status" value="1"/>
</dbReference>
<keyword evidence="2 7" id="KW-0436">Ligase</keyword>
<name>E3JD92_PSEI1</name>
<evidence type="ECO:0000259" key="6">
    <source>
        <dbReference type="Pfam" id="PF23024"/>
    </source>
</evidence>
<evidence type="ECO:0000313" key="7">
    <source>
        <dbReference type="EMBL" id="ADP82376.1"/>
    </source>
</evidence>
<gene>
    <name evidence="7" type="ordered locus">FraEuI1c_4377</name>
</gene>
<dbReference type="GO" id="GO:0005886">
    <property type="term" value="C:plasma membrane"/>
    <property type="evidence" value="ECO:0007669"/>
    <property type="project" value="TreeGrafter"/>
</dbReference>
<dbReference type="InterPro" id="IPR042099">
    <property type="entry name" value="ANL_N_sf"/>
</dbReference>
<dbReference type="PANTHER" id="PTHR22754:SF32">
    <property type="entry name" value="DISCO-INTERACTING PROTEIN 2"/>
    <property type="match status" value="1"/>
</dbReference>
<feature type="domain" description="AMP-dependent synthetase/ligase" evidence="5">
    <location>
        <begin position="28"/>
        <end position="441"/>
    </location>
</feature>
<keyword evidence="3" id="KW-0276">Fatty acid metabolism</keyword>
<dbReference type="Gene3D" id="3.40.50.12780">
    <property type="entry name" value="N-terminal domain of ligase-like"/>
    <property type="match status" value="1"/>
</dbReference>
<evidence type="ECO:0000256" key="2">
    <source>
        <dbReference type="ARBA" id="ARBA00022598"/>
    </source>
</evidence>
<dbReference type="InterPro" id="IPR025110">
    <property type="entry name" value="AMP-bd_C"/>
</dbReference>
<dbReference type="CDD" id="cd05931">
    <property type="entry name" value="FAAL"/>
    <property type="match status" value="1"/>
</dbReference>
<dbReference type="GO" id="GO:0071766">
    <property type="term" value="P:Actinobacterium-type cell wall biogenesis"/>
    <property type="evidence" value="ECO:0007669"/>
    <property type="project" value="UniProtKB-ARBA"/>
</dbReference>
<dbReference type="InterPro" id="IPR000873">
    <property type="entry name" value="AMP-dep_synth/lig_dom"/>
</dbReference>
<dbReference type="InterPro" id="IPR045851">
    <property type="entry name" value="AMP-bd_C_sf"/>
</dbReference>
<comment type="similarity">
    <text evidence="1">Belongs to the ATP-dependent AMP-binding enzyme family.</text>
</comment>
<evidence type="ECO:0000256" key="4">
    <source>
        <dbReference type="ARBA" id="ARBA00023098"/>
    </source>
</evidence>
<dbReference type="KEGG" id="fri:FraEuI1c_4377"/>
<protein>
    <submittedName>
        <fullName evidence="7">AMP-dependent synthetase and ligase</fullName>
    </submittedName>
</protein>
<dbReference type="OrthoDB" id="3671040at2"/>
<dbReference type="FunFam" id="3.40.50.12780:FF:000013">
    <property type="entry name" value="Long-chain-fatty-acid--AMP ligase FadD32"/>
    <property type="match status" value="1"/>
</dbReference>
<feature type="domain" description="AMP-binding enzyme C-terminal" evidence="6">
    <location>
        <begin position="503"/>
        <end position="613"/>
    </location>
</feature>
<dbReference type="Pfam" id="PF00501">
    <property type="entry name" value="AMP-binding"/>
    <property type="match status" value="1"/>
</dbReference>
<dbReference type="GO" id="GO:0016874">
    <property type="term" value="F:ligase activity"/>
    <property type="evidence" value="ECO:0007669"/>
    <property type="project" value="UniProtKB-KW"/>
</dbReference>
<dbReference type="GO" id="GO:0070566">
    <property type="term" value="F:adenylyltransferase activity"/>
    <property type="evidence" value="ECO:0007669"/>
    <property type="project" value="TreeGrafter"/>
</dbReference>
<dbReference type="eggNOG" id="COG0318">
    <property type="taxonomic scope" value="Bacteria"/>
</dbReference>
<evidence type="ECO:0000256" key="3">
    <source>
        <dbReference type="ARBA" id="ARBA00022832"/>
    </source>
</evidence>
<dbReference type="InterPro" id="IPR040097">
    <property type="entry name" value="FAAL/FAAC"/>
</dbReference>
<dbReference type="PANTHER" id="PTHR22754">
    <property type="entry name" value="DISCO-INTERACTING PROTEIN 2 DIP2 -RELATED"/>
    <property type="match status" value="1"/>
</dbReference>
<dbReference type="HOGENOM" id="CLU_000022_23_7_11"/>
<sequence>MCGVRMAPSGGRATGDAFTSVPLPEQLAARAQGEPDRVALTFVDYAVDRAGAATSLTYAQLFERVCAFSTRIAARQERGSRLAISAPQGLDYVVAFLGALRAGIVAVPLFPPDLPGHSGRLDAVFRDCEPAAVATTRAALPAVREFLAGQDRPIDVVVIDDAAGDGAAPGTAEPVGRVPDALDADDVAYLQYTSGSTRSPAGVLISHRNIAVNAAQAAAAYSQGRGPGLTLVSWLPLFHDMGLVLVVGGCVAGGYPAVFMDPVAFLARPVRWLRLLSSSPGAVTSGPNFAFDFCASRVSPEDAAGLWLGDVAAIGNGAEPVQAGTIDRFVRRFAPQGLRREVIRPAYGLAEATVYVCGSTDGTPARVLRVDQERLGAGELVVLAGDADRDAPPGETHTLVSCGHPVGQRLAIVDPATSRVLPDGRVGEIWVHGPNVAQGYWGNPELSATTFGQWLAPGGPAAPAHGGGVVERADGLPVGPWLRTGDLGVLAGGELFVTGRLKDVIVIDGRNHYPQDVEAAVEAVHDALGRHRTAAFSVPSDDGERVVVVAEISRRALDGGWDPTTVTQAVRRAVSDRHGLAVHDVVLTRPGSVPRTTSGKIARRASRQRYLAGGFARVGNPS</sequence>
<dbReference type="InParanoid" id="E3JD92"/>
<dbReference type="EMBL" id="CP002299">
    <property type="protein sequence ID" value="ADP82376.1"/>
    <property type="molecule type" value="Genomic_DNA"/>
</dbReference>
<evidence type="ECO:0000313" key="8">
    <source>
        <dbReference type="Proteomes" id="UP000002484"/>
    </source>
</evidence>
<keyword evidence="8" id="KW-1185">Reference proteome</keyword>
<proteinExistence type="inferred from homology"/>
<dbReference type="STRING" id="298654.FraEuI1c_4377"/>